<dbReference type="RefSeq" id="WP_091605984.1">
    <property type="nucleotide sequence ID" value="NZ_FMCX01000002.1"/>
</dbReference>
<evidence type="ECO:0000313" key="2">
    <source>
        <dbReference type="Proteomes" id="UP000199504"/>
    </source>
</evidence>
<proteinExistence type="predicted"/>
<dbReference type="AlphaFoldDB" id="A0A1C4WRF4"/>
<name>A0A1C4WRF4_9ACTN</name>
<accession>A0A1C4WRF4</accession>
<organism evidence="1 2">
    <name type="scientific">Micromonospora mirobrigensis</name>
    <dbReference type="NCBI Taxonomy" id="262898"/>
    <lineage>
        <taxon>Bacteria</taxon>
        <taxon>Bacillati</taxon>
        <taxon>Actinomycetota</taxon>
        <taxon>Actinomycetes</taxon>
        <taxon>Micromonosporales</taxon>
        <taxon>Micromonosporaceae</taxon>
        <taxon>Micromonospora</taxon>
    </lineage>
</organism>
<dbReference type="Proteomes" id="UP000199504">
    <property type="component" value="Unassembled WGS sequence"/>
</dbReference>
<gene>
    <name evidence="1" type="ORF">GA0070564_102456</name>
</gene>
<keyword evidence="2" id="KW-1185">Reference proteome</keyword>
<dbReference type="STRING" id="262898.GA0070564_102456"/>
<evidence type="ECO:0000313" key="1">
    <source>
        <dbReference type="EMBL" id="SCE98772.1"/>
    </source>
</evidence>
<dbReference type="OrthoDB" id="3323551at2"/>
<sequence>MTPPRRFRVGRMLDAAAVRSAAEAHPRLRAFVRTLAEHGERGEPRSRALLEFIIRRVVDDVGDLHLGNASARLERIAVLRDNIAAILDHVLDGGDLPEGVRLETLGEYFEQLNSEMRELSRPREAIVGDEPLRLYEDAGSYAGSLLHEFEGVPDGGPGGLHLEPSAELAGAFRRLPPEQAAALRRAAELDPRGVWRRISAEGEDAARQAGAQLEATLAGRLPAEELARLRAALDDLGRARNAALQMNPARLAEALARIGDADLRAVVARGDVWLLQQVAAHNPEALTELWRNFRRGGGAADDAAGFRGYVRGEMTHYGRAAVGEYTAAFSLSSVELFLRGPDANVRSAGIDLIGIGHDGWLWLIDDKSHRAASVSSVTALTDNLATNLRTDAANFRAALAELRTRDPGFTPDPRVLDAIGRMEDAAADIERINRTGPEGTRAARIAGALEDRRLRMRVTSAAGQVTQISQALRDLGLAVEPTGTAVPWPNPGGR</sequence>
<dbReference type="EMBL" id="FMCX01000002">
    <property type="protein sequence ID" value="SCE98772.1"/>
    <property type="molecule type" value="Genomic_DNA"/>
</dbReference>
<reference evidence="2" key="1">
    <citation type="submission" date="2016-06" db="EMBL/GenBank/DDBJ databases">
        <authorList>
            <person name="Varghese N."/>
            <person name="Submissions Spin"/>
        </authorList>
    </citation>
    <scope>NUCLEOTIDE SEQUENCE [LARGE SCALE GENOMIC DNA]</scope>
    <source>
        <strain evidence="2">DSM 44830</strain>
    </source>
</reference>
<protein>
    <submittedName>
        <fullName evidence="1">Uncharacterized protein</fullName>
    </submittedName>
</protein>